<dbReference type="KEGG" id="orp:MOP44_04315"/>
<dbReference type="AlphaFoldDB" id="A0A9J7BTU8"/>
<keyword evidence="2 6" id="KW-0418">Kinase</keyword>
<evidence type="ECO:0000256" key="3">
    <source>
        <dbReference type="ARBA" id="ARBA00023012"/>
    </source>
</evidence>
<keyword evidence="4" id="KW-0472">Membrane</keyword>
<evidence type="ECO:0000256" key="4">
    <source>
        <dbReference type="SAM" id="Phobius"/>
    </source>
</evidence>
<dbReference type="CDD" id="cd16917">
    <property type="entry name" value="HATPase_UhpB-NarQ-NarX-like"/>
    <property type="match status" value="1"/>
</dbReference>
<evidence type="ECO:0000256" key="1">
    <source>
        <dbReference type="ARBA" id="ARBA00022679"/>
    </source>
</evidence>
<dbReference type="InterPro" id="IPR011110">
    <property type="entry name" value="Reg_prop"/>
</dbReference>
<evidence type="ECO:0000259" key="5">
    <source>
        <dbReference type="SMART" id="SM00387"/>
    </source>
</evidence>
<dbReference type="InterPro" id="IPR011123">
    <property type="entry name" value="Y_Y_Y"/>
</dbReference>
<keyword evidence="1" id="KW-0808">Transferase</keyword>
<sequence>MTRTLLFLPRRLFRLERFALFLNIFFLCCANLSAIDPHQPITQMHHTAWGAKEGVIGEVLAIAQTSDGFIWVGTTNGLLRFDGSVLERYQPDLGAFPEPRWICSLLAMPNGGLWIGYLNGGASLLERGRLKNYSLADGMPAGRVRSLARDVDGTIWAATPAGVGYFDGSHWWHVGETGNVSGLKSISPASLAVDNQGVWVTDATKGVFFLPKGAREFHQEDSREVPGYLPSFTQAGESATWLWVPEALTLLKLAARGAAQSGSSRQFANSSGMFLIDRDGTGWMMTRHDGVLRIPSADHLQEHVSLDDPTIEKFSETEGLTNATVYCSMEDREGDIWVGTLGGLDRFRPRNAEWFQLQSVPTRRMQLVAGDRGDVWASSPQGLWNARSGKLVPGSPPDIQFSFRDPEGSIWVWSRRGDLGDLWRWQDGHFLKSLSPDLNRDKVLPTSIADKWVPIHGPVRALTRDSSGDLWVSVRGRGVFRLHNQVWDQARIMPDYPYMTAYGAVSDGQGRVWLAYPELREIALWDHGSVQIFSAKTGLDIGAVTQLAYSGEQVWAGGEFGLAIYSKGRFHTVVPASEAKFGLVAGIAGTPESGLWLSTDTEIVHIPQSEVSLIIRDPSHRVQFETFDPITDLAERPSDTSDTPAVMGSDGILWVATSRGVIRLDPAHLHRNLTPPLVAIRSMSANGRSYSLYAPITLPPNTTKLDIGFSVLSLPIPERARSRYRLLGSDSEWQDGGSRVQASYTRLGPGKYTFQVVARNNDGVWNEAGTSLEFIIQPAFYQTTWFQLLYVLAGAVLVWLLYRLRLRRVAGVIRERAEARADERVRIARDLHDTLLQGVQGLMLHFHVAAQELPEGSRTRAAMERALATADRIVVEGRDRVSRLRSAQFTAKNLTDAFEAIADDLGSDQRVRFTLKIEGRGGDVVSSVLSELHDIGREAITNAFRHSSASEITVSLLCERKSVVLTVADNGHGFDAAAQEISPRAGHWGFRGMKERAEIMGARFACHSTSKGSQIIVTVPAHRAYRESSLREVDPANAHSRK</sequence>
<dbReference type="RefSeq" id="WP_260794686.1">
    <property type="nucleotide sequence ID" value="NZ_CP093313.1"/>
</dbReference>
<keyword evidence="4" id="KW-1133">Transmembrane helix</keyword>
<dbReference type="Pfam" id="PF02518">
    <property type="entry name" value="HATPase_c"/>
    <property type="match status" value="1"/>
</dbReference>
<dbReference type="Gene3D" id="2.60.40.10">
    <property type="entry name" value="Immunoglobulins"/>
    <property type="match status" value="1"/>
</dbReference>
<dbReference type="SUPFAM" id="SSF63829">
    <property type="entry name" value="Calcium-dependent phosphotriesterase"/>
    <property type="match status" value="2"/>
</dbReference>
<dbReference type="InterPro" id="IPR015943">
    <property type="entry name" value="WD40/YVTN_repeat-like_dom_sf"/>
</dbReference>
<dbReference type="InterPro" id="IPR013783">
    <property type="entry name" value="Ig-like_fold"/>
</dbReference>
<evidence type="ECO:0000313" key="7">
    <source>
        <dbReference type="Proteomes" id="UP001059380"/>
    </source>
</evidence>
<gene>
    <name evidence="6" type="ORF">MOP44_04315</name>
</gene>
<dbReference type="InterPro" id="IPR003594">
    <property type="entry name" value="HATPase_dom"/>
</dbReference>
<evidence type="ECO:0000256" key="2">
    <source>
        <dbReference type="ARBA" id="ARBA00022777"/>
    </source>
</evidence>
<keyword evidence="4" id="KW-0812">Transmembrane</keyword>
<proteinExistence type="predicted"/>
<organism evidence="6 7">
    <name type="scientific">Occallatibacter riparius</name>
    <dbReference type="NCBI Taxonomy" id="1002689"/>
    <lineage>
        <taxon>Bacteria</taxon>
        <taxon>Pseudomonadati</taxon>
        <taxon>Acidobacteriota</taxon>
        <taxon>Terriglobia</taxon>
        <taxon>Terriglobales</taxon>
        <taxon>Acidobacteriaceae</taxon>
        <taxon>Occallatibacter</taxon>
    </lineage>
</organism>
<dbReference type="GO" id="GO:0016020">
    <property type="term" value="C:membrane"/>
    <property type="evidence" value="ECO:0007669"/>
    <property type="project" value="InterPro"/>
</dbReference>
<dbReference type="InterPro" id="IPR050482">
    <property type="entry name" value="Sensor_HK_TwoCompSys"/>
</dbReference>
<dbReference type="InterPro" id="IPR036890">
    <property type="entry name" value="HATPase_C_sf"/>
</dbReference>
<dbReference type="Pfam" id="PF07495">
    <property type="entry name" value="Y_Y_Y"/>
    <property type="match status" value="1"/>
</dbReference>
<reference evidence="6" key="1">
    <citation type="submission" date="2021-04" db="EMBL/GenBank/DDBJ databases">
        <title>Phylogenetic analysis of Acidobacteriaceae.</title>
        <authorList>
            <person name="Qiu L."/>
            <person name="Zhang Q."/>
        </authorList>
    </citation>
    <scope>NUCLEOTIDE SEQUENCE</scope>
    <source>
        <strain evidence="6">DSM 25168</strain>
    </source>
</reference>
<dbReference type="Proteomes" id="UP001059380">
    <property type="component" value="Chromosome"/>
</dbReference>
<dbReference type="Gene3D" id="2.130.10.10">
    <property type="entry name" value="YVTN repeat-like/Quinoprotein amine dehydrogenase"/>
    <property type="match status" value="3"/>
</dbReference>
<dbReference type="GO" id="GO:0046983">
    <property type="term" value="F:protein dimerization activity"/>
    <property type="evidence" value="ECO:0007669"/>
    <property type="project" value="InterPro"/>
</dbReference>
<dbReference type="EMBL" id="CP093313">
    <property type="protein sequence ID" value="UWZ85170.1"/>
    <property type="molecule type" value="Genomic_DNA"/>
</dbReference>
<dbReference type="Pfam" id="PF07730">
    <property type="entry name" value="HisKA_3"/>
    <property type="match status" value="1"/>
</dbReference>
<keyword evidence="3" id="KW-0902">Two-component regulatory system</keyword>
<dbReference type="SMART" id="SM00387">
    <property type="entry name" value="HATPase_c"/>
    <property type="match status" value="1"/>
</dbReference>
<dbReference type="InterPro" id="IPR011712">
    <property type="entry name" value="Sig_transdc_His_kin_sub3_dim/P"/>
</dbReference>
<dbReference type="Gene3D" id="1.20.5.1930">
    <property type="match status" value="1"/>
</dbReference>
<accession>A0A9J7BTU8</accession>
<feature type="domain" description="Histidine kinase/HSP90-like ATPase" evidence="5">
    <location>
        <begin position="927"/>
        <end position="1023"/>
    </location>
</feature>
<dbReference type="Pfam" id="PF07494">
    <property type="entry name" value="Reg_prop"/>
    <property type="match status" value="2"/>
</dbReference>
<name>A0A9J7BTU8_9BACT</name>
<dbReference type="PANTHER" id="PTHR24421">
    <property type="entry name" value="NITRATE/NITRITE SENSOR PROTEIN NARX-RELATED"/>
    <property type="match status" value="1"/>
</dbReference>
<keyword evidence="7" id="KW-1185">Reference proteome</keyword>
<dbReference type="SUPFAM" id="SSF55874">
    <property type="entry name" value="ATPase domain of HSP90 chaperone/DNA topoisomerase II/histidine kinase"/>
    <property type="match status" value="1"/>
</dbReference>
<dbReference type="GO" id="GO:0000155">
    <property type="term" value="F:phosphorelay sensor kinase activity"/>
    <property type="evidence" value="ECO:0007669"/>
    <property type="project" value="InterPro"/>
</dbReference>
<feature type="transmembrane region" description="Helical" evidence="4">
    <location>
        <begin position="785"/>
        <end position="804"/>
    </location>
</feature>
<dbReference type="Gene3D" id="3.30.565.10">
    <property type="entry name" value="Histidine kinase-like ATPase, C-terminal domain"/>
    <property type="match status" value="1"/>
</dbReference>
<protein>
    <submittedName>
        <fullName evidence="6">Histidine kinase</fullName>
    </submittedName>
</protein>
<evidence type="ECO:0000313" key="6">
    <source>
        <dbReference type="EMBL" id="UWZ85170.1"/>
    </source>
</evidence>
<dbReference type="PANTHER" id="PTHR24421:SF62">
    <property type="entry name" value="SENSORY TRANSDUCTION HISTIDINE KINASE"/>
    <property type="match status" value="1"/>
</dbReference>